<dbReference type="PANTHER" id="PTHR33345">
    <property type="entry name" value="ADAPTER PROTEIN, PUTATIVE-RELATED"/>
    <property type="match status" value="1"/>
</dbReference>
<comment type="caution">
    <text evidence="9">The sequence shown here is derived from an EMBL/GenBank/DDBJ whole genome shotgun (WGS) entry which is preliminary data.</text>
</comment>
<dbReference type="PANTHER" id="PTHR33345:SF6">
    <property type="entry name" value="OS03G0747200 PROTEIN"/>
    <property type="match status" value="1"/>
</dbReference>
<dbReference type="Pfam" id="PF24590">
    <property type="entry name" value="DUF7615"/>
    <property type="match status" value="1"/>
</dbReference>
<keyword evidence="4" id="KW-0862">Zinc</keyword>
<dbReference type="Pfam" id="PF07227">
    <property type="entry name" value="PHD_Oberon"/>
    <property type="match status" value="1"/>
</dbReference>
<evidence type="ECO:0000259" key="8">
    <source>
        <dbReference type="Pfam" id="PF24590"/>
    </source>
</evidence>
<evidence type="ECO:0000259" key="6">
    <source>
        <dbReference type="Pfam" id="PF07227"/>
    </source>
</evidence>
<dbReference type="Pfam" id="PF23299">
    <property type="entry name" value="DUF7081"/>
    <property type="match status" value="1"/>
</dbReference>
<evidence type="ECO:0000256" key="3">
    <source>
        <dbReference type="ARBA" id="ARBA00022771"/>
    </source>
</evidence>
<evidence type="ECO:0000259" key="7">
    <source>
        <dbReference type="Pfam" id="PF23299"/>
    </source>
</evidence>
<evidence type="ECO:0000256" key="2">
    <source>
        <dbReference type="ARBA" id="ARBA00022723"/>
    </source>
</evidence>
<dbReference type="GO" id="GO:0008270">
    <property type="term" value="F:zinc ion binding"/>
    <property type="evidence" value="ECO:0007669"/>
    <property type="project" value="UniProtKB-KW"/>
</dbReference>
<evidence type="ECO:0000313" key="9">
    <source>
        <dbReference type="EMBL" id="KAK1380002.1"/>
    </source>
</evidence>
<feature type="domain" description="DUF7615" evidence="8">
    <location>
        <begin position="359"/>
        <end position="462"/>
    </location>
</feature>
<evidence type="ECO:0000256" key="4">
    <source>
        <dbReference type="ARBA" id="ARBA00022833"/>
    </source>
</evidence>
<dbReference type="InterPro" id="IPR032881">
    <property type="entry name" value="Oberon-like_PHD"/>
</dbReference>
<sequence length="467" mass="52345">MGTDKGERNGGLVDMRKPGLDLFPVSPYSSGEGLPYAPVDWPCPGDKWSWKVGKRTVSSGEHFWDRFLYLPERLQGKHKGRGFVSKVSVEKYVLETRPGTDVKAFFDSFSWKIPFKTPSEFKEHSWSGSQRATGDCKAGNKLCSSLIEPGKPQSGAMFCDICCSEPGFCGDCCCILCGKTVDPANASYSFIRCEATVEKSVNCGHLAHLDCGLKSNMAGTVGGSVCLDVEYYCLRCDTRTDLLPHVKKFLKICESIESIDDINKILKLGVSVLHGSRRSEANRLLYIFELAMGKQQFGSGIKSGTALENVRNADNISAVTQGMTCNINENHALKVDEEYVDMGLGSPKKVSEIFDPVVESLKFDHHVDRTLQAFKKTQEWEYNITKDKLHKQKSCIQNLYRQLHKEKIEIARHMPYFADPDDLIQLTGSRVDQINKELRKLEDMKAVSKGFAETPKEILKEHFGFEM</sequence>
<protein>
    <submittedName>
        <fullName evidence="9">CDPK adapter protein 1</fullName>
    </submittedName>
</protein>
<keyword evidence="10" id="KW-1185">Reference proteome</keyword>
<dbReference type="Proteomes" id="UP001237642">
    <property type="component" value="Unassembled WGS sequence"/>
</dbReference>
<organism evidence="9 10">
    <name type="scientific">Heracleum sosnowskyi</name>
    <dbReference type="NCBI Taxonomy" id="360622"/>
    <lineage>
        <taxon>Eukaryota</taxon>
        <taxon>Viridiplantae</taxon>
        <taxon>Streptophyta</taxon>
        <taxon>Embryophyta</taxon>
        <taxon>Tracheophyta</taxon>
        <taxon>Spermatophyta</taxon>
        <taxon>Magnoliopsida</taxon>
        <taxon>eudicotyledons</taxon>
        <taxon>Gunneridae</taxon>
        <taxon>Pentapetalae</taxon>
        <taxon>asterids</taxon>
        <taxon>campanulids</taxon>
        <taxon>Apiales</taxon>
        <taxon>Apiaceae</taxon>
        <taxon>Apioideae</taxon>
        <taxon>apioid superclade</taxon>
        <taxon>Tordylieae</taxon>
        <taxon>Tordyliinae</taxon>
        <taxon>Heracleum</taxon>
    </lineage>
</organism>
<evidence type="ECO:0000256" key="1">
    <source>
        <dbReference type="ARBA" id="ARBA00004123"/>
    </source>
</evidence>
<proteinExistence type="predicted"/>
<comment type="subcellular location">
    <subcellularLocation>
        <location evidence="1">Nucleus</location>
    </subcellularLocation>
</comment>
<keyword evidence="3" id="KW-0863">Zinc-finger</keyword>
<reference evidence="9" key="1">
    <citation type="submission" date="2023-02" db="EMBL/GenBank/DDBJ databases">
        <title>Genome of toxic invasive species Heracleum sosnowskyi carries increased number of genes despite the absence of recent whole-genome duplications.</title>
        <authorList>
            <person name="Schelkunov M."/>
            <person name="Shtratnikova V."/>
            <person name="Makarenko M."/>
            <person name="Klepikova A."/>
            <person name="Omelchenko D."/>
            <person name="Novikova G."/>
            <person name="Obukhova E."/>
            <person name="Bogdanov V."/>
            <person name="Penin A."/>
            <person name="Logacheva M."/>
        </authorList>
    </citation>
    <scope>NUCLEOTIDE SEQUENCE</scope>
    <source>
        <strain evidence="9">Hsosn_3</strain>
        <tissue evidence="9">Leaf</tissue>
    </source>
</reference>
<keyword evidence="5" id="KW-0539">Nucleus</keyword>
<accession>A0AAD8I6F0</accession>
<evidence type="ECO:0000256" key="5">
    <source>
        <dbReference type="ARBA" id="ARBA00023242"/>
    </source>
</evidence>
<dbReference type="AlphaFoldDB" id="A0AAD8I6F0"/>
<dbReference type="EMBL" id="JAUIZM010000006">
    <property type="protein sequence ID" value="KAK1380002.1"/>
    <property type="molecule type" value="Genomic_DNA"/>
</dbReference>
<name>A0AAD8I6F0_9APIA</name>
<feature type="domain" description="DUF7081" evidence="7">
    <location>
        <begin position="24"/>
        <end position="114"/>
    </location>
</feature>
<dbReference type="InterPro" id="IPR055508">
    <property type="entry name" value="DUF7081"/>
</dbReference>
<dbReference type="InterPro" id="IPR056034">
    <property type="entry name" value="DUF7615"/>
</dbReference>
<dbReference type="GO" id="GO:0005634">
    <property type="term" value="C:nucleus"/>
    <property type="evidence" value="ECO:0007669"/>
    <property type="project" value="UniProtKB-SubCell"/>
</dbReference>
<feature type="domain" description="Oberon-like PHD finger" evidence="6">
    <location>
        <begin position="139"/>
        <end position="269"/>
    </location>
</feature>
<evidence type="ECO:0000313" key="10">
    <source>
        <dbReference type="Proteomes" id="UP001237642"/>
    </source>
</evidence>
<keyword evidence="2" id="KW-0479">Metal-binding</keyword>
<reference evidence="9" key="2">
    <citation type="submission" date="2023-05" db="EMBL/GenBank/DDBJ databases">
        <authorList>
            <person name="Schelkunov M.I."/>
        </authorList>
    </citation>
    <scope>NUCLEOTIDE SEQUENCE</scope>
    <source>
        <strain evidence="9">Hsosn_3</strain>
        <tissue evidence="9">Leaf</tissue>
    </source>
</reference>
<gene>
    <name evidence="9" type="ORF">POM88_026746</name>
</gene>